<evidence type="ECO:0000256" key="5">
    <source>
        <dbReference type="ARBA" id="ARBA00023274"/>
    </source>
</evidence>
<dbReference type="NCBIfam" id="TIGR01009">
    <property type="entry name" value="rpsC_bact"/>
    <property type="match status" value="1"/>
</dbReference>
<dbReference type="PROSITE" id="PS00548">
    <property type="entry name" value="RIBOSOMAL_S3"/>
    <property type="match status" value="1"/>
</dbReference>
<evidence type="ECO:0000256" key="10">
    <source>
        <dbReference type="SAM" id="MobiDB-lite"/>
    </source>
</evidence>
<dbReference type="AlphaFoldDB" id="A0A953LCV7"/>
<dbReference type="SUPFAM" id="SSF54821">
    <property type="entry name" value="Ribosomal protein S3 C-terminal domain"/>
    <property type="match status" value="1"/>
</dbReference>
<dbReference type="InterPro" id="IPR018280">
    <property type="entry name" value="Ribosomal_uS3_CS"/>
</dbReference>
<dbReference type="GO" id="GO:0006412">
    <property type="term" value="P:translation"/>
    <property type="evidence" value="ECO:0007669"/>
    <property type="project" value="UniProtKB-UniRule"/>
</dbReference>
<feature type="region of interest" description="Disordered" evidence="10">
    <location>
        <begin position="212"/>
        <end position="246"/>
    </location>
</feature>
<evidence type="ECO:0000313" key="13">
    <source>
        <dbReference type="Proteomes" id="UP000732377"/>
    </source>
</evidence>
<organism evidence="12 13">
    <name type="scientific">Symbiobacterium thermophilum</name>
    <dbReference type="NCBI Taxonomy" id="2734"/>
    <lineage>
        <taxon>Bacteria</taxon>
        <taxon>Bacillati</taxon>
        <taxon>Bacillota</taxon>
        <taxon>Clostridia</taxon>
        <taxon>Eubacteriales</taxon>
        <taxon>Symbiobacteriaceae</taxon>
        <taxon>Symbiobacterium</taxon>
    </lineage>
</organism>
<accession>A0A953LCV7</accession>
<evidence type="ECO:0000313" key="12">
    <source>
        <dbReference type="EMBL" id="MBY6274760.1"/>
    </source>
</evidence>
<dbReference type="Gene3D" id="3.30.300.20">
    <property type="match status" value="1"/>
</dbReference>
<evidence type="ECO:0000256" key="2">
    <source>
        <dbReference type="ARBA" id="ARBA00022730"/>
    </source>
</evidence>
<dbReference type="SUPFAM" id="SSF54814">
    <property type="entry name" value="Prokaryotic type KH domain (KH-domain type II)"/>
    <property type="match status" value="1"/>
</dbReference>
<dbReference type="Pfam" id="PF00189">
    <property type="entry name" value="Ribosomal_S3_C"/>
    <property type="match status" value="1"/>
</dbReference>
<dbReference type="SMART" id="SM00322">
    <property type="entry name" value="KH"/>
    <property type="match status" value="1"/>
</dbReference>
<protein>
    <recommendedName>
        <fullName evidence="7 8">Small ribosomal subunit protein uS3</fullName>
    </recommendedName>
</protein>
<keyword evidence="2 8" id="KW-0699">rRNA-binding</keyword>
<comment type="similarity">
    <text evidence="1 8 9">Belongs to the universal ribosomal protein uS3 family.</text>
</comment>
<evidence type="ECO:0000256" key="4">
    <source>
        <dbReference type="ARBA" id="ARBA00022980"/>
    </source>
</evidence>
<keyword evidence="3 8" id="KW-0694">RNA-binding</keyword>
<dbReference type="HAMAP" id="MF_01309_B">
    <property type="entry name" value="Ribosomal_uS3_B"/>
    <property type="match status" value="1"/>
</dbReference>
<feature type="domain" description="KH type-2" evidence="11">
    <location>
        <begin position="39"/>
        <end position="107"/>
    </location>
</feature>
<dbReference type="InterPro" id="IPR005704">
    <property type="entry name" value="Ribosomal_uS3_bac-typ"/>
</dbReference>
<dbReference type="InterPro" id="IPR015946">
    <property type="entry name" value="KH_dom-like_a/b"/>
</dbReference>
<dbReference type="PANTHER" id="PTHR11760:SF19">
    <property type="entry name" value="SMALL RIBOSOMAL SUBUNIT PROTEIN US3C"/>
    <property type="match status" value="1"/>
</dbReference>
<dbReference type="InterPro" id="IPR057258">
    <property type="entry name" value="Ribosomal_uS3"/>
</dbReference>
<dbReference type="RefSeq" id="WP_011197184.1">
    <property type="nucleotide sequence ID" value="NZ_JACSIR010000028.1"/>
</dbReference>
<keyword evidence="5 8" id="KW-0687">Ribonucleoprotein</keyword>
<dbReference type="CDD" id="cd02412">
    <property type="entry name" value="KH-II_30S_S3"/>
    <property type="match status" value="1"/>
</dbReference>
<dbReference type="InterPro" id="IPR009019">
    <property type="entry name" value="KH_sf_prok-type"/>
</dbReference>
<proteinExistence type="inferred from homology"/>
<dbReference type="GO" id="GO:0003735">
    <property type="term" value="F:structural constituent of ribosome"/>
    <property type="evidence" value="ECO:0007669"/>
    <property type="project" value="InterPro"/>
</dbReference>
<reference evidence="12" key="1">
    <citation type="submission" date="2017-11" db="EMBL/GenBank/DDBJ databases">
        <title>Three new genomes from thermophilic consortium.</title>
        <authorList>
            <person name="Quaggio R."/>
            <person name="Amgarten D."/>
            <person name="Setubal J.C."/>
        </authorList>
    </citation>
    <scope>NUCLEOTIDE SEQUENCE</scope>
    <source>
        <strain evidence="12">ZCTH01-B2</strain>
    </source>
</reference>
<evidence type="ECO:0000259" key="11">
    <source>
        <dbReference type="PROSITE" id="PS50823"/>
    </source>
</evidence>
<dbReference type="Gene3D" id="3.30.1140.32">
    <property type="entry name" value="Ribosomal protein S3, C-terminal domain"/>
    <property type="match status" value="1"/>
</dbReference>
<feature type="compositionally biased region" description="Basic and acidic residues" evidence="10">
    <location>
        <begin position="213"/>
        <end position="224"/>
    </location>
</feature>
<dbReference type="EMBL" id="PIUK01000003">
    <property type="protein sequence ID" value="MBY6274760.1"/>
    <property type="molecule type" value="Genomic_DNA"/>
</dbReference>
<dbReference type="Proteomes" id="UP000732377">
    <property type="component" value="Unassembled WGS sequence"/>
</dbReference>
<keyword evidence="4 8" id="KW-0689">Ribosomal protein</keyword>
<name>A0A953LCV7_SYMTR</name>
<gene>
    <name evidence="8" type="primary">rpsC</name>
    <name evidence="12" type="ORF">CWE10_00880</name>
</gene>
<dbReference type="InterPro" id="IPR004087">
    <property type="entry name" value="KH_dom"/>
</dbReference>
<evidence type="ECO:0000256" key="6">
    <source>
        <dbReference type="ARBA" id="ARBA00024998"/>
    </source>
</evidence>
<dbReference type="FunFam" id="3.30.300.20:FF:000001">
    <property type="entry name" value="30S ribosomal protein S3"/>
    <property type="match status" value="1"/>
</dbReference>
<comment type="function">
    <text evidence="6 8">Binds the lower part of the 30S subunit head. Binds mRNA in the 70S ribosome, positioning it for translation.</text>
</comment>
<dbReference type="Pfam" id="PF07650">
    <property type="entry name" value="KH_2"/>
    <property type="match status" value="1"/>
</dbReference>
<dbReference type="GO" id="GO:0022627">
    <property type="term" value="C:cytosolic small ribosomal subunit"/>
    <property type="evidence" value="ECO:0007669"/>
    <property type="project" value="TreeGrafter"/>
</dbReference>
<dbReference type="GO" id="GO:0019843">
    <property type="term" value="F:rRNA binding"/>
    <property type="evidence" value="ECO:0007669"/>
    <property type="project" value="UniProtKB-UniRule"/>
</dbReference>
<dbReference type="OMA" id="KTNPIGN"/>
<dbReference type="InterPro" id="IPR004044">
    <property type="entry name" value="KH_dom_type_2"/>
</dbReference>
<evidence type="ECO:0000256" key="1">
    <source>
        <dbReference type="ARBA" id="ARBA00010761"/>
    </source>
</evidence>
<dbReference type="SMR" id="A0A953LCV7"/>
<evidence type="ECO:0000256" key="9">
    <source>
        <dbReference type="RuleBase" id="RU003624"/>
    </source>
</evidence>
<dbReference type="PANTHER" id="PTHR11760">
    <property type="entry name" value="30S/40S RIBOSOMAL PROTEIN S3"/>
    <property type="match status" value="1"/>
</dbReference>
<dbReference type="PROSITE" id="PS50823">
    <property type="entry name" value="KH_TYPE_2"/>
    <property type="match status" value="1"/>
</dbReference>
<dbReference type="InterPro" id="IPR001351">
    <property type="entry name" value="Ribosomal_uS3_C"/>
</dbReference>
<comment type="subunit">
    <text evidence="8">Part of the 30S ribosomal subunit. Forms a tight complex with proteins S10 and S14.</text>
</comment>
<comment type="caution">
    <text evidence="12">The sequence shown here is derived from an EMBL/GenBank/DDBJ whole genome shotgun (WGS) entry which is preliminary data.</text>
</comment>
<sequence length="267" mass="29663">MGQKVHPKGLRIGIVKDWDTRWYADKRNFSDLLVEDVKIRKYIKKTLYAAGISRIEIERAGGRIRIIVHTAKPGMVIGRQGQGIAELQNQLAQMTGKQISLDVKEIRLPELDAQLVAESIAQQLEKRMSHRRAMKQAIQRAMRLGAQGVRIIVSGRIGGAEIARSERAWEGTVPLHTLRADIDYGFAEADTTFGKIGVKVWIYAGEAAQKAAAGDRRERGERRERGGRRGGRGRGQGGQRMSREERAALERAAIEAGPKPVNREGGQ</sequence>
<evidence type="ECO:0000256" key="7">
    <source>
        <dbReference type="ARBA" id="ARBA00035257"/>
    </source>
</evidence>
<evidence type="ECO:0000256" key="8">
    <source>
        <dbReference type="HAMAP-Rule" id="MF_01309"/>
    </source>
</evidence>
<dbReference type="InterPro" id="IPR036419">
    <property type="entry name" value="Ribosomal_S3_C_sf"/>
</dbReference>
<evidence type="ECO:0000256" key="3">
    <source>
        <dbReference type="ARBA" id="ARBA00022884"/>
    </source>
</evidence>
<dbReference type="GO" id="GO:0003729">
    <property type="term" value="F:mRNA binding"/>
    <property type="evidence" value="ECO:0007669"/>
    <property type="project" value="UniProtKB-UniRule"/>
</dbReference>